<evidence type="ECO:0000313" key="2">
    <source>
        <dbReference type="Proteomes" id="UP000799777"/>
    </source>
</evidence>
<gene>
    <name evidence="1" type="ORF">EK21DRAFT_108174</name>
</gene>
<comment type="caution">
    <text evidence="1">The sequence shown here is derived from an EMBL/GenBank/DDBJ whole genome shotgun (WGS) entry which is preliminary data.</text>
</comment>
<sequence length="326" mass="37085">MAEKMLKDTVSVPSGMFTSFPESLEYSDLLDDFVVRFHRDRFEKLAGLKTSSSATPNRPLEEMLCGVCSDFHPSSFSPTEVAKGPHDIACKVALAKIYLCTHQQLSYIDLLRKLRTQDDTPPPGILQLTASPICQVDGCDVQLHADPRGVQSSPFEVHTQRRITVPASMRQLLEKESKDVREWHKVMYPDPLHTLANGEFVETKAPPSLVTMSPKFVRTALNYFDIYICSHLRSSNPAIFEAFRQDANNVFDLYHTNANLRDERINSVWPARTTGYRCKAVGCETMCSTEWESTTRQLVIVVIRPFDYCMMTDLKWQAKTKTKDSY</sequence>
<dbReference type="OrthoDB" id="10676331at2759"/>
<accession>A0A9P4HJH5</accession>
<keyword evidence="2" id="KW-1185">Reference proteome</keyword>
<dbReference type="EMBL" id="ML978162">
    <property type="protein sequence ID" value="KAF2034131.1"/>
    <property type="molecule type" value="Genomic_DNA"/>
</dbReference>
<name>A0A9P4HJH5_9PLEO</name>
<organism evidence="1 2">
    <name type="scientific">Setomelanomma holmii</name>
    <dbReference type="NCBI Taxonomy" id="210430"/>
    <lineage>
        <taxon>Eukaryota</taxon>
        <taxon>Fungi</taxon>
        <taxon>Dikarya</taxon>
        <taxon>Ascomycota</taxon>
        <taxon>Pezizomycotina</taxon>
        <taxon>Dothideomycetes</taxon>
        <taxon>Pleosporomycetidae</taxon>
        <taxon>Pleosporales</taxon>
        <taxon>Pleosporineae</taxon>
        <taxon>Phaeosphaeriaceae</taxon>
        <taxon>Setomelanomma</taxon>
    </lineage>
</organism>
<protein>
    <submittedName>
        <fullName evidence="1">Uncharacterized protein</fullName>
    </submittedName>
</protein>
<proteinExistence type="predicted"/>
<reference evidence="1" key="1">
    <citation type="journal article" date="2020" name="Stud. Mycol.">
        <title>101 Dothideomycetes genomes: a test case for predicting lifestyles and emergence of pathogens.</title>
        <authorList>
            <person name="Haridas S."/>
            <person name="Albert R."/>
            <person name="Binder M."/>
            <person name="Bloem J."/>
            <person name="Labutti K."/>
            <person name="Salamov A."/>
            <person name="Andreopoulos B."/>
            <person name="Baker S."/>
            <person name="Barry K."/>
            <person name="Bills G."/>
            <person name="Bluhm B."/>
            <person name="Cannon C."/>
            <person name="Castanera R."/>
            <person name="Culley D."/>
            <person name="Daum C."/>
            <person name="Ezra D."/>
            <person name="Gonzalez J."/>
            <person name="Henrissat B."/>
            <person name="Kuo A."/>
            <person name="Liang C."/>
            <person name="Lipzen A."/>
            <person name="Lutzoni F."/>
            <person name="Magnuson J."/>
            <person name="Mondo S."/>
            <person name="Nolan M."/>
            <person name="Ohm R."/>
            <person name="Pangilinan J."/>
            <person name="Park H.-J."/>
            <person name="Ramirez L."/>
            <person name="Alfaro M."/>
            <person name="Sun H."/>
            <person name="Tritt A."/>
            <person name="Yoshinaga Y."/>
            <person name="Zwiers L.-H."/>
            <person name="Turgeon B."/>
            <person name="Goodwin S."/>
            <person name="Spatafora J."/>
            <person name="Crous P."/>
            <person name="Grigoriev I."/>
        </authorList>
    </citation>
    <scope>NUCLEOTIDE SEQUENCE</scope>
    <source>
        <strain evidence="1">CBS 110217</strain>
    </source>
</reference>
<dbReference type="Proteomes" id="UP000799777">
    <property type="component" value="Unassembled WGS sequence"/>
</dbReference>
<dbReference type="AlphaFoldDB" id="A0A9P4HJH5"/>
<evidence type="ECO:0000313" key="1">
    <source>
        <dbReference type="EMBL" id="KAF2034131.1"/>
    </source>
</evidence>